<proteinExistence type="predicted"/>
<sequence length="298" mass="30663">MRRVWTLGAGAATVVAGLLLSGCAATADPPLSAAPGNGGGSEVDAVGLLDVWRVSGAEGEDEDTWLKFGVHEFVLWHECAVVFGSFRASGSLLIASPDAAHGWPECTMLEGPPMVPWLTSVTEFTETEGGYELLDADGTTVATLTIDGTPPETPGLDSSIREAPEVTPEVEALFAVPASLPAGLEPVEELVGRWLPVVPPAEGDEAEQPTTEPFIELAADGTWSGSDGCNGHGGRWAATVDGNLIATAGASTLIYCEGAPVGTWMSATALAGMVDDELVLLDNAGTELGRLVRGLPAD</sequence>
<dbReference type="Proteomes" id="UP001589896">
    <property type="component" value="Unassembled WGS sequence"/>
</dbReference>
<dbReference type="PROSITE" id="PS51257">
    <property type="entry name" value="PROKAR_LIPOPROTEIN"/>
    <property type="match status" value="1"/>
</dbReference>
<dbReference type="InterPro" id="IPR005184">
    <property type="entry name" value="DUF306_Meta_HslJ"/>
</dbReference>
<comment type="caution">
    <text evidence="3">The sequence shown here is derived from an EMBL/GenBank/DDBJ whole genome shotgun (WGS) entry which is preliminary data.</text>
</comment>
<keyword evidence="1" id="KW-0732">Signal</keyword>
<evidence type="ECO:0000313" key="4">
    <source>
        <dbReference type="Proteomes" id="UP001589896"/>
    </source>
</evidence>
<feature type="chain" id="PRO_5045336919" evidence="1">
    <location>
        <begin position="28"/>
        <end position="298"/>
    </location>
</feature>
<gene>
    <name evidence="3" type="ORF">ACFFGH_12380</name>
</gene>
<evidence type="ECO:0000259" key="2">
    <source>
        <dbReference type="Pfam" id="PF03724"/>
    </source>
</evidence>
<protein>
    <submittedName>
        <fullName evidence="3">META domain-containing protein</fullName>
    </submittedName>
</protein>
<dbReference type="EMBL" id="JBHLTG010000002">
    <property type="protein sequence ID" value="MFC0678638.1"/>
    <property type="molecule type" value="Genomic_DNA"/>
</dbReference>
<feature type="domain" description="DUF306" evidence="2">
    <location>
        <begin position="202"/>
        <end position="259"/>
    </location>
</feature>
<keyword evidence="4" id="KW-1185">Reference proteome</keyword>
<dbReference type="Gene3D" id="2.40.128.270">
    <property type="match status" value="1"/>
</dbReference>
<evidence type="ECO:0000313" key="3">
    <source>
        <dbReference type="EMBL" id="MFC0678638.1"/>
    </source>
</evidence>
<dbReference type="RefSeq" id="WP_386668658.1">
    <property type="nucleotide sequence ID" value="NZ_JBHLTG010000002.1"/>
</dbReference>
<feature type="signal peptide" evidence="1">
    <location>
        <begin position="1"/>
        <end position="27"/>
    </location>
</feature>
<evidence type="ECO:0000256" key="1">
    <source>
        <dbReference type="SAM" id="SignalP"/>
    </source>
</evidence>
<accession>A0ABV6RRR9</accession>
<name>A0ABV6RRR9_9GAMM</name>
<organism evidence="3 4">
    <name type="scientific">Lysobacter korlensis</name>
    <dbReference type="NCBI Taxonomy" id="553636"/>
    <lineage>
        <taxon>Bacteria</taxon>
        <taxon>Pseudomonadati</taxon>
        <taxon>Pseudomonadota</taxon>
        <taxon>Gammaproteobacteria</taxon>
        <taxon>Lysobacterales</taxon>
        <taxon>Lysobacteraceae</taxon>
        <taxon>Lysobacter</taxon>
    </lineage>
</organism>
<reference evidence="3 4" key="1">
    <citation type="submission" date="2024-09" db="EMBL/GenBank/DDBJ databases">
        <authorList>
            <person name="Sun Q."/>
            <person name="Mori K."/>
        </authorList>
    </citation>
    <scope>NUCLEOTIDE SEQUENCE [LARGE SCALE GENOMIC DNA]</scope>
    <source>
        <strain evidence="3 4">KCTC 23076</strain>
    </source>
</reference>
<dbReference type="Pfam" id="PF03724">
    <property type="entry name" value="META"/>
    <property type="match status" value="1"/>
</dbReference>
<dbReference type="InterPro" id="IPR038670">
    <property type="entry name" value="HslJ-like_sf"/>
</dbReference>